<dbReference type="GO" id="GO:0042026">
    <property type="term" value="P:protein refolding"/>
    <property type="evidence" value="ECO:0007669"/>
    <property type="project" value="TreeGrafter"/>
</dbReference>
<dbReference type="PROSITE" id="PS50076">
    <property type="entry name" value="DNAJ_2"/>
    <property type="match status" value="1"/>
</dbReference>
<dbReference type="Gene3D" id="1.10.287.110">
    <property type="entry name" value="DnaJ domain"/>
    <property type="match status" value="1"/>
</dbReference>
<keyword evidence="5" id="KW-1185">Reference proteome</keyword>
<keyword evidence="1" id="KW-0143">Chaperone</keyword>
<dbReference type="Proteomes" id="UP001334084">
    <property type="component" value="Chromosome 6"/>
</dbReference>
<dbReference type="KEGG" id="vnx:VNE69_06033"/>
<sequence>MSLYDVLNVPKNSKKSDIEKAYKKMAKKVHPLINKKGDKEFMELNRAYSILKDDYKRDFYDLAGDACINLLDNEKDSYVIVRMFDRVNILCCALFLIGFIFNTLFLPVSLYYSISQYVLLIYLILGGFLLLPLIRNLLRLKFAFVRQTSYVILRYLLFTRLINTSNKWIFLFIAFLEAFLIFINLGSYSSKTLFVSYVPFLINLSCATICKFNKYEFFSALLTYFLLHIYFFIPQNPLSKTLSSIVLFLYFSPIFLIELGVRNLLIFLPLSLLWLVAINGIFFGLIKLRTFIPSYTPKKKELEYYV</sequence>
<dbReference type="InterPro" id="IPR018253">
    <property type="entry name" value="DnaJ_domain_CS"/>
</dbReference>
<gene>
    <name evidence="4" type="ORF">VNE69_06033</name>
</gene>
<dbReference type="GO" id="GO:0051082">
    <property type="term" value="F:unfolded protein binding"/>
    <property type="evidence" value="ECO:0007669"/>
    <property type="project" value="TreeGrafter"/>
</dbReference>
<feature type="transmembrane region" description="Helical" evidence="2">
    <location>
        <begin position="114"/>
        <end position="134"/>
    </location>
</feature>
<feature type="transmembrane region" description="Helical" evidence="2">
    <location>
        <begin position="87"/>
        <end position="108"/>
    </location>
</feature>
<dbReference type="AlphaFoldDB" id="A0AAX4JCN2"/>
<feature type="transmembrane region" description="Helical" evidence="2">
    <location>
        <begin position="217"/>
        <end position="233"/>
    </location>
</feature>
<feature type="transmembrane region" description="Helical" evidence="2">
    <location>
        <begin position="239"/>
        <end position="257"/>
    </location>
</feature>
<dbReference type="Pfam" id="PF00226">
    <property type="entry name" value="DnaJ"/>
    <property type="match status" value="1"/>
</dbReference>
<feature type="transmembrane region" description="Helical" evidence="2">
    <location>
        <begin position="264"/>
        <end position="286"/>
    </location>
</feature>
<dbReference type="PRINTS" id="PR00625">
    <property type="entry name" value="JDOMAIN"/>
</dbReference>
<dbReference type="SMART" id="SM00271">
    <property type="entry name" value="DnaJ"/>
    <property type="match status" value="1"/>
</dbReference>
<name>A0AAX4JCN2_9MICR</name>
<keyword evidence="2" id="KW-1133">Transmembrane helix</keyword>
<organism evidence="4 5">
    <name type="scientific">Vairimorpha necatrix</name>
    <dbReference type="NCBI Taxonomy" id="6039"/>
    <lineage>
        <taxon>Eukaryota</taxon>
        <taxon>Fungi</taxon>
        <taxon>Fungi incertae sedis</taxon>
        <taxon>Microsporidia</taxon>
        <taxon>Nosematidae</taxon>
        <taxon>Vairimorpha</taxon>
    </lineage>
</organism>
<protein>
    <submittedName>
        <fullName evidence="4">DnaJ domain-containing protein</fullName>
    </submittedName>
</protein>
<dbReference type="PANTHER" id="PTHR43096">
    <property type="entry name" value="DNAJ HOMOLOG 1, MITOCHONDRIAL-RELATED"/>
    <property type="match status" value="1"/>
</dbReference>
<keyword evidence="2" id="KW-0812">Transmembrane</keyword>
<evidence type="ECO:0000313" key="5">
    <source>
        <dbReference type="Proteomes" id="UP001334084"/>
    </source>
</evidence>
<dbReference type="PROSITE" id="PS00636">
    <property type="entry name" value="DNAJ_1"/>
    <property type="match status" value="1"/>
</dbReference>
<dbReference type="PANTHER" id="PTHR43096:SF52">
    <property type="entry name" value="DNAJ HOMOLOG 1, MITOCHONDRIAL-RELATED"/>
    <property type="match status" value="1"/>
</dbReference>
<dbReference type="SUPFAM" id="SSF46565">
    <property type="entry name" value="Chaperone J-domain"/>
    <property type="match status" value="1"/>
</dbReference>
<dbReference type="EMBL" id="CP142731">
    <property type="protein sequence ID" value="WUR03712.1"/>
    <property type="molecule type" value="Genomic_DNA"/>
</dbReference>
<dbReference type="GO" id="GO:0005737">
    <property type="term" value="C:cytoplasm"/>
    <property type="evidence" value="ECO:0007669"/>
    <property type="project" value="TreeGrafter"/>
</dbReference>
<dbReference type="GeneID" id="90541530"/>
<keyword evidence="2" id="KW-0472">Membrane</keyword>
<evidence type="ECO:0000256" key="2">
    <source>
        <dbReference type="SAM" id="Phobius"/>
    </source>
</evidence>
<accession>A0AAX4JCN2</accession>
<feature type="transmembrane region" description="Helical" evidence="2">
    <location>
        <begin position="168"/>
        <end position="187"/>
    </location>
</feature>
<evidence type="ECO:0000313" key="4">
    <source>
        <dbReference type="EMBL" id="WUR03712.1"/>
    </source>
</evidence>
<dbReference type="InterPro" id="IPR001623">
    <property type="entry name" value="DnaJ_domain"/>
</dbReference>
<feature type="domain" description="J" evidence="3">
    <location>
        <begin position="2"/>
        <end position="64"/>
    </location>
</feature>
<reference evidence="4" key="1">
    <citation type="journal article" date="2024" name="BMC Genomics">
        <title>Functional annotation of a divergent genome using sequence and structure-based similarity.</title>
        <authorList>
            <person name="Svedberg D."/>
            <person name="Winiger R.R."/>
            <person name="Berg A."/>
            <person name="Sharma H."/>
            <person name="Tellgren-Roth C."/>
            <person name="Debrunner-Vossbrinck B.A."/>
            <person name="Vossbrinck C.R."/>
            <person name="Barandun J."/>
        </authorList>
    </citation>
    <scope>NUCLEOTIDE SEQUENCE</scope>
    <source>
        <strain evidence="4">Illinois isolate</strain>
    </source>
</reference>
<evidence type="ECO:0000256" key="1">
    <source>
        <dbReference type="ARBA" id="ARBA00023186"/>
    </source>
</evidence>
<dbReference type="RefSeq" id="XP_065329857.1">
    <property type="nucleotide sequence ID" value="XM_065473785.1"/>
</dbReference>
<proteinExistence type="predicted"/>
<dbReference type="CDD" id="cd06257">
    <property type="entry name" value="DnaJ"/>
    <property type="match status" value="1"/>
</dbReference>
<dbReference type="InterPro" id="IPR036869">
    <property type="entry name" value="J_dom_sf"/>
</dbReference>
<evidence type="ECO:0000259" key="3">
    <source>
        <dbReference type="PROSITE" id="PS50076"/>
    </source>
</evidence>